<dbReference type="Proteomes" id="UP001324595">
    <property type="component" value="Unassembled WGS sequence"/>
</dbReference>
<feature type="region of interest" description="Disordered" evidence="3">
    <location>
        <begin position="251"/>
        <end position="284"/>
    </location>
</feature>
<organism evidence="6 7">
    <name type="scientific">Bordetella parapertussis</name>
    <dbReference type="NCBI Taxonomy" id="519"/>
    <lineage>
        <taxon>Bacteria</taxon>
        <taxon>Pseudomonadati</taxon>
        <taxon>Pseudomonadota</taxon>
        <taxon>Betaproteobacteria</taxon>
        <taxon>Burkholderiales</taxon>
        <taxon>Alcaligenaceae</taxon>
        <taxon>Bordetella</taxon>
    </lineage>
</organism>
<evidence type="ECO:0000313" key="6">
    <source>
        <dbReference type="EMBL" id="MEB2662779.1"/>
    </source>
</evidence>
<feature type="domain" description="Aromatic-ring-hydroxylating dioxygenase alpha subunit C-terminal" evidence="4">
    <location>
        <begin position="50"/>
        <end position="183"/>
    </location>
</feature>
<feature type="compositionally biased region" description="Gly residues" evidence="3">
    <location>
        <begin position="217"/>
        <end position="228"/>
    </location>
</feature>
<dbReference type="SUPFAM" id="SSF53822">
    <property type="entry name" value="Periplasmic binding protein-like I"/>
    <property type="match status" value="1"/>
</dbReference>
<gene>
    <name evidence="6" type="ORF">U5T69_06050</name>
</gene>
<dbReference type="InterPro" id="IPR028081">
    <property type="entry name" value="Leu-bd"/>
</dbReference>
<dbReference type="InterPro" id="IPR051010">
    <property type="entry name" value="BCAA_transport"/>
</dbReference>
<dbReference type="Gene3D" id="3.90.380.10">
    <property type="entry name" value="Naphthalene 1,2-dioxygenase Alpha Subunit, Chain A, domain 1"/>
    <property type="match status" value="1"/>
</dbReference>
<feature type="compositionally biased region" description="Low complexity" evidence="3">
    <location>
        <begin position="262"/>
        <end position="274"/>
    </location>
</feature>
<dbReference type="RefSeq" id="WP_226376535.1">
    <property type="nucleotide sequence ID" value="NZ_AP019378.2"/>
</dbReference>
<dbReference type="Pfam" id="PF00848">
    <property type="entry name" value="Ring_hydroxyl_A"/>
    <property type="match status" value="1"/>
</dbReference>
<evidence type="ECO:0000259" key="4">
    <source>
        <dbReference type="Pfam" id="PF00848"/>
    </source>
</evidence>
<dbReference type="InterPro" id="IPR015879">
    <property type="entry name" value="Ring_hydroxy_dOase_asu_C_dom"/>
</dbReference>
<name>A0ABU5X1H9_BORPP</name>
<dbReference type="CDD" id="cd20014">
    <property type="entry name" value="PBP1_RPA0668_benzoate-like"/>
    <property type="match status" value="1"/>
</dbReference>
<evidence type="ECO:0000259" key="5">
    <source>
        <dbReference type="Pfam" id="PF13458"/>
    </source>
</evidence>
<dbReference type="Gene3D" id="3.40.50.2300">
    <property type="match status" value="2"/>
</dbReference>
<comment type="similarity">
    <text evidence="1">Belongs to the leucine-binding protein family.</text>
</comment>
<dbReference type="InterPro" id="IPR028082">
    <property type="entry name" value="Peripla_BP_I"/>
</dbReference>
<evidence type="ECO:0000313" key="7">
    <source>
        <dbReference type="Proteomes" id="UP001324595"/>
    </source>
</evidence>
<evidence type="ECO:0000256" key="2">
    <source>
        <dbReference type="ARBA" id="ARBA00022729"/>
    </source>
</evidence>
<dbReference type="PANTHER" id="PTHR30483:SF6">
    <property type="entry name" value="PERIPLASMIC BINDING PROTEIN OF ABC TRANSPORTER FOR NATURAL AMINO ACIDS"/>
    <property type="match status" value="1"/>
</dbReference>
<evidence type="ECO:0000256" key="1">
    <source>
        <dbReference type="ARBA" id="ARBA00010062"/>
    </source>
</evidence>
<keyword evidence="7" id="KW-1185">Reference proteome</keyword>
<comment type="caution">
    <text evidence="6">The sequence shown here is derived from an EMBL/GenBank/DDBJ whole genome shotgun (WGS) entry which is preliminary data.</text>
</comment>
<keyword evidence="2" id="KW-0732">Signal</keyword>
<dbReference type="PANTHER" id="PTHR30483">
    <property type="entry name" value="LEUCINE-SPECIFIC-BINDING PROTEIN"/>
    <property type="match status" value="1"/>
</dbReference>
<proteinExistence type="inferred from homology"/>
<accession>A0ABU5X1H9</accession>
<dbReference type="SUPFAM" id="SSF55961">
    <property type="entry name" value="Bet v1-like"/>
    <property type="match status" value="1"/>
</dbReference>
<dbReference type="InterPro" id="IPR019546">
    <property type="entry name" value="TAT_signal_bac_arc"/>
</dbReference>
<dbReference type="NCBIfam" id="TIGR01409">
    <property type="entry name" value="TAT_signal_seq"/>
    <property type="match status" value="1"/>
</dbReference>
<dbReference type="GeneID" id="93203971"/>
<dbReference type="EMBL" id="JAXUBE010000012">
    <property type="protein sequence ID" value="MEB2662779.1"/>
    <property type="molecule type" value="Genomic_DNA"/>
</dbReference>
<feature type="region of interest" description="Disordered" evidence="3">
    <location>
        <begin position="205"/>
        <end position="235"/>
    </location>
</feature>
<dbReference type="Pfam" id="PF13458">
    <property type="entry name" value="Peripla_BP_6"/>
    <property type="match status" value="1"/>
</dbReference>
<evidence type="ECO:0000256" key="3">
    <source>
        <dbReference type="SAM" id="MobiDB-lite"/>
    </source>
</evidence>
<sequence length="722" mass="79207">MHVERGSIWASFSDEAPPFEQYCGAEVMAGLHRQFDGRPLRLLGYSRQLIPGNWKLYFENLKDPYHATLLHSFLITFGLWRADTQSESIPLDDGHSMMVSRNVGKKKSDATAEITRFKDALELNDLDTVTPRTEFEDGKVVAICLFPSVIIHQQANTFGVRHVIPKGVDSFELAWTFFGYADDDDEMQRLRVRHANLYGPAGIAAGRAPLRPSQRRGGNGRTGRGAAGSHGDRGIDPRLLQALSRGHGPVRGAWFSNRQQGSRRGYAGTTRTGGDMNKIQGQNAAPSRRRFIKGAGAFGAAALFGGAAPAVLAQSRQPLRIGALNSYSKVFAALGNANLNGMNMYFDQIGNTIAGRKVEVIREDDEINPQVGLQKLKKLVESDRCDIVTGIQASNVAMAAVEYLRQSKAFMLCSGAGVAQLSYTGMPYFFRCSISTVPIHATMGEWFYDNVAKEALLMASDFAGGRNTLEEFKAGFSRKGGRIIKEIYPPLGNNDFSPYLADIRSMSPQATFSFYAGTDAVRFVKQYDEYGLKAKSRLTGSGFMLDSDTIPAQGRAALGALNSLHYADTLDNPANLKFVADYRARFKDYPSVYSEYGYVAARIIHLALEAVDGNSEDKDKLRAAMRAIKLDAPRGPFRFNEETQSPIHNVYIREVAEVDGRLTNKVIHTIPDAIEPPRRLSGSVPAARCGRGAGVLASTTKALWISSLHNCSTAWSWACCCS</sequence>
<reference evidence="6 7" key="1">
    <citation type="submission" date="2023-12" db="EMBL/GenBank/DDBJ databases">
        <title>Draft Genome Sequences of Bordetella parapertussis clinical Isolates from Colombia, 2023.</title>
        <authorList>
            <person name="Montilla E.A."/>
            <person name="Rojas F."/>
            <person name="Vargas M.N."/>
            <person name="Bonilla V."/>
            <person name="Duarte C."/>
        </authorList>
    </citation>
    <scope>NUCLEOTIDE SEQUENCE [LARGE SCALE GENOMIC DNA]</scope>
    <source>
        <strain evidence="6 7">320001806</strain>
    </source>
</reference>
<protein>
    <submittedName>
        <fullName evidence="6">ABC transporter substrate-binding protein</fullName>
    </submittedName>
</protein>
<feature type="domain" description="Leucine-binding protein" evidence="5">
    <location>
        <begin position="318"/>
        <end position="656"/>
    </location>
</feature>